<feature type="transmembrane region" description="Helical" evidence="2">
    <location>
        <begin position="48"/>
        <end position="65"/>
    </location>
</feature>
<keyword evidence="2" id="KW-0472">Membrane</keyword>
<keyword evidence="2" id="KW-0812">Transmembrane</keyword>
<evidence type="ECO:0000256" key="2">
    <source>
        <dbReference type="SAM" id="Phobius"/>
    </source>
</evidence>
<dbReference type="Proteomes" id="UP001417504">
    <property type="component" value="Unassembled WGS sequence"/>
</dbReference>
<dbReference type="EMBL" id="JBBNAE010000005">
    <property type="protein sequence ID" value="KAK9123413.1"/>
    <property type="molecule type" value="Genomic_DNA"/>
</dbReference>
<organism evidence="3 4">
    <name type="scientific">Stephania japonica</name>
    <dbReference type="NCBI Taxonomy" id="461633"/>
    <lineage>
        <taxon>Eukaryota</taxon>
        <taxon>Viridiplantae</taxon>
        <taxon>Streptophyta</taxon>
        <taxon>Embryophyta</taxon>
        <taxon>Tracheophyta</taxon>
        <taxon>Spermatophyta</taxon>
        <taxon>Magnoliopsida</taxon>
        <taxon>Ranunculales</taxon>
        <taxon>Menispermaceae</taxon>
        <taxon>Menispermoideae</taxon>
        <taxon>Cissampelideae</taxon>
        <taxon>Stephania</taxon>
    </lineage>
</organism>
<keyword evidence="4" id="KW-1185">Reference proteome</keyword>
<evidence type="ECO:0000313" key="3">
    <source>
        <dbReference type="EMBL" id="KAK9123413.1"/>
    </source>
</evidence>
<sequence length="99" mass="11284">MVPCLRTVSETSVQQEETFEETTSDADSSCSEFVLDTLASQKRLTMKLILILTLTLIIFPPLWYIPLQAQAALKDNEDQFYTDIMLEIIDDAILQHIFA</sequence>
<reference evidence="3 4" key="1">
    <citation type="submission" date="2024-01" db="EMBL/GenBank/DDBJ databases">
        <title>Genome assemblies of Stephania.</title>
        <authorList>
            <person name="Yang L."/>
        </authorList>
    </citation>
    <scope>NUCLEOTIDE SEQUENCE [LARGE SCALE GENOMIC DNA]</scope>
    <source>
        <strain evidence="3">QJT</strain>
        <tissue evidence="3">Leaf</tissue>
    </source>
</reference>
<gene>
    <name evidence="3" type="ORF">Sjap_013015</name>
</gene>
<protein>
    <submittedName>
        <fullName evidence="3">Uncharacterized protein</fullName>
    </submittedName>
</protein>
<dbReference type="AlphaFoldDB" id="A0AAP0NY82"/>
<accession>A0AAP0NY82</accession>
<feature type="region of interest" description="Disordered" evidence="1">
    <location>
        <begin position="1"/>
        <end position="24"/>
    </location>
</feature>
<name>A0AAP0NY82_9MAGN</name>
<comment type="caution">
    <text evidence="3">The sequence shown here is derived from an EMBL/GenBank/DDBJ whole genome shotgun (WGS) entry which is preliminary data.</text>
</comment>
<evidence type="ECO:0000313" key="4">
    <source>
        <dbReference type="Proteomes" id="UP001417504"/>
    </source>
</evidence>
<keyword evidence="2" id="KW-1133">Transmembrane helix</keyword>
<evidence type="ECO:0000256" key="1">
    <source>
        <dbReference type="SAM" id="MobiDB-lite"/>
    </source>
</evidence>
<proteinExistence type="predicted"/>